<sequence>MLNYPISIFLDTNIFIEAKYDFSSKGIFSTLNKYISDGKIRLIISNIVENEVKKHLNEDAATLCNIFKDARTNVFKKFSSNILDDTSVSNLFKKIEKDALKSEMVFIFDKFIEES</sequence>
<gene>
    <name evidence="2" type="ORF">P8V03_18920</name>
</gene>
<dbReference type="RefSeq" id="WP_318799362.1">
    <property type="nucleotide sequence ID" value="NZ_JARUJP010000065.1"/>
</dbReference>
<proteinExistence type="predicted"/>
<keyword evidence="3" id="KW-1185">Reference proteome</keyword>
<dbReference type="InterPro" id="IPR032557">
    <property type="entry name" value="DUF4935"/>
</dbReference>
<evidence type="ECO:0000313" key="2">
    <source>
        <dbReference type="EMBL" id="MDW8803204.1"/>
    </source>
</evidence>
<evidence type="ECO:0000259" key="1">
    <source>
        <dbReference type="Pfam" id="PF16289"/>
    </source>
</evidence>
<protein>
    <submittedName>
        <fullName evidence="2">PIN domain-containing protein</fullName>
    </submittedName>
</protein>
<dbReference type="Pfam" id="PF16289">
    <property type="entry name" value="PIN_12"/>
    <property type="match status" value="1"/>
</dbReference>
<reference evidence="2 3" key="1">
    <citation type="submission" date="2023-04" db="EMBL/GenBank/DDBJ databases">
        <title>Clostridium tannerae sp. nov., isolated from the fecal material of an alpaca.</title>
        <authorList>
            <person name="Miller S."/>
            <person name="Hendry M."/>
            <person name="King J."/>
            <person name="Sankaranarayanan K."/>
            <person name="Lawson P.A."/>
        </authorList>
    </citation>
    <scope>NUCLEOTIDE SEQUENCE [LARGE SCALE GENOMIC DNA]</scope>
    <source>
        <strain evidence="2 3">A1-XYC3</strain>
    </source>
</reference>
<dbReference type="EMBL" id="JARUJP010000065">
    <property type="protein sequence ID" value="MDW8803204.1"/>
    <property type="molecule type" value="Genomic_DNA"/>
</dbReference>
<name>A0ABU4JZ58_9CLOT</name>
<feature type="domain" description="DUF4935" evidence="1">
    <location>
        <begin position="8"/>
        <end position="114"/>
    </location>
</feature>
<comment type="caution">
    <text evidence="2">The sequence shown here is derived from an EMBL/GenBank/DDBJ whole genome shotgun (WGS) entry which is preliminary data.</text>
</comment>
<feature type="non-terminal residue" evidence="2">
    <location>
        <position position="115"/>
    </location>
</feature>
<organism evidence="2 3">
    <name type="scientific">Clostridium tanneri</name>
    <dbReference type="NCBI Taxonomy" id="3037988"/>
    <lineage>
        <taxon>Bacteria</taxon>
        <taxon>Bacillati</taxon>
        <taxon>Bacillota</taxon>
        <taxon>Clostridia</taxon>
        <taxon>Eubacteriales</taxon>
        <taxon>Clostridiaceae</taxon>
        <taxon>Clostridium</taxon>
    </lineage>
</organism>
<evidence type="ECO:0000313" key="3">
    <source>
        <dbReference type="Proteomes" id="UP001281656"/>
    </source>
</evidence>
<accession>A0ABU4JZ58</accession>
<dbReference type="Proteomes" id="UP001281656">
    <property type="component" value="Unassembled WGS sequence"/>
</dbReference>